<dbReference type="EMBL" id="JACHVU010000006">
    <property type="protein sequence ID" value="MBB2991681.1"/>
    <property type="molecule type" value="Genomic_DNA"/>
</dbReference>
<comment type="caution">
    <text evidence="1">The sequence shown here is derived from an EMBL/GenBank/DDBJ whole genome shotgun (WGS) entry which is preliminary data.</text>
</comment>
<dbReference type="RefSeq" id="WP_311736151.1">
    <property type="nucleotide sequence ID" value="NZ_JACHVU010000006.1"/>
</dbReference>
<protein>
    <submittedName>
        <fullName evidence="1">Uncharacterized protein</fullName>
    </submittedName>
</protein>
<evidence type="ECO:0000313" key="1">
    <source>
        <dbReference type="EMBL" id="MBB2991681.1"/>
    </source>
</evidence>
<accession>A0A839QH51</accession>
<proteinExistence type="predicted"/>
<sequence length="48" mass="4964">MLSDAAFQRWAPVPVPGPALQVWGAAGVVAGHPWAEAVQRDGPEAEVA</sequence>
<evidence type="ECO:0000313" key="2">
    <source>
        <dbReference type="Proteomes" id="UP000550501"/>
    </source>
</evidence>
<gene>
    <name evidence="1" type="ORF">FHR72_003166</name>
</gene>
<dbReference type="Proteomes" id="UP000550501">
    <property type="component" value="Unassembled WGS sequence"/>
</dbReference>
<dbReference type="AlphaFoldDB" id="A0A839QH51"/>
<keyword evidence="2" id="KW-1185">Reference proteome</keyword>
<reference evidence="1 2" key="1">
    <citation type="submission" date="2020-08" db="EMBL/GenBank/DDBJ databases">
        <title>The Agave Microbiome: Exploring the role of microbial communities in plant adaptations to desert environments.</title>
        <authorList>
            <person name="Partida-Martinez L.P."/>
        </authorList>
    </citation>
    <scope>NUCLEOTIDE SEQUENCE [LARGE SCALE GENOMIC DNA]</scope>
    <source>
        <strain evidence="1 2">AT2.18</strain>
    </source>
</reference>
<organism evidence="1 2">
    <name type="scientific">Mycolicibacterium iranicum</name>
    <name type="common">Mycobacterium iranicum</name>
    <dbReference type="NCBI Taxonomy" id="912594"/>
    <lineage>
        <taxon>Bacteria</taxon>
        <taxon>Bacillati</taxon>
        <taxon>Actinomycetota</taxon>
        <taxon>Actinomycetes</taxon>
        <taxon>Mycobacteriales</taxon>
        <taxon>Mycobacteriaceae</taxon>
        <taxon>Mycolicibacterium</taxon>
    </lineage>
</organism>
<name>A0A839QH51_MYCIR</name>